<feature type="compositionally biased region" description="Pro residues" evidence="4">
    <location>
        <begin position="22"/>
        <end position="31"/>
    </location>
</feature>
<dbReference type="Gene3D" id="3.20.20.140">
    <property type="entry name" value="Metal-dependent hydrolases"/>
    <property type="match status" value="1"/>
</dbReference>
<feature type="region of interest" description="Disordered" evidence="4">
    <location>
        <begin position="1"/>
        <end position="32"/>
    </location>
</feature>
<feature type="binding site" evidence="3">
    <location>
        <position position="171"/>
    </location>
    <ligand>
        <name>a divalent metal cation</name>
        <dbReference type="ChEBI" id="CHEBI:60240"/>
        <label>2</label>
    </ligand>
</feature>
<feature type="binding site" evidence="3">
    <location>
        <position position="245"/>
    </location>
    <ligand>
        <name>a divalent metal cation</name>
        <dbReference type="ChEBI" id="CHEBI:60240"/>
        <label>1</label>
    </ligand>
</feature>
<dbReference type="Proteomes" id="UP000198122">
    <property type="component" value="Unassembled WGS sequence"/>
</dbReference>
<keyword evidence="2" id="KW-0378">Hydrolase</keyword>
<proteinExistence type="predicted"/>
<dbReference type="CDD" id="cd01310">
    <property type="entry name" value="TatD_DNAse"/>
    <property type="match status" value="1"/>
</dbReference>
<name>A0A212U616_9MICO</name>
<accession>A0A212U616</accession>
<dbReference type="InterPro" id="IPR001130">
    <property type="entry name" value="TatD-like"/>
</dbReference>
<dbReference type="EMBL" id="FYEZ01000003">
    <property type="protein sequence ID" value="SNC73693.1"/>
    <property type="molecule type" value="Genomic_DNA"/>
</dbReference>
<dbReference type="PIRSF" id="PIRSF005902">
    <property type="entry name" value="DNase_TatD"/>
    <property type="match status" value="1"/>
</dbReference>
<dbReference type="RefSeq" id="WP_088819072.1">
    <property type="nucleotide sequence ID" value="NZ_FYEZ01000003.1"/>
</dbReference>
<dbReference type="InterPro" id="IPR032466">
    <property type="entry name" value="Metal_Hydrolase"/>
</dbReference>
<evidence type="ECO:0000256" key="4">
    <source>
        <dbReference type="SAM" id="MobiDB-lite"/>
    </source>
</evidence>
<dbReference type="GO" id="GO:0046872">
    <property type="term" value="F:metal ion binding"/>
    <property type="evidence" value="ECO:0007669"/>
    <property type="project" value="UniProtKB-KW"/>
</dbReference>
<keyword evidence="6" id="KW-1185">Reference proteome</keyword>
<dbReference type="FunFam" id="3.20.20.140:FF:000005">
    <property type="entry name" value="TatD family hydrolase"/>
    <property type="match status" value="1"/>
</dbReference>
<dbReference type="SUPFAM" id="SSF51556">
    <property type="entry name" value="Metallo-dependent hydrolases"/>
    <property type="match status" value="1"/>
</dbReference>
<feature type="binding site" evidence="3">
    <location>
        <position position="39"/>
    </location>
    <ligand>
        <name>a divalent metal cation</name>
        <dbReference type="ChEBI" id="CHEBI:60240"/>
        <label>1</label>
    </ligand>
</feature>
<feature type="binding site" evidence="3">
    <location>
        <position position="195"/>
    </location>
    <ligand>
        <name>a divalent metal cation</name>
        <dbReference type="ChEBI" id="CHEBI:60240"/>
        <label>2</label>
    </ligand>
</feature>
<gene>
    <name evidence="5" type="ORF">SAMN05445756_2096</name>
</gene>
<feature type="binding site" evidence="3">
    <location>
        <position position="134"/>
    </location>
    <ligand>
        <name>a divalent metal cation</name>
        <dbReference type="ChEBI" id="CHEBI:60240"/>
        <label>1</label>
    </ligand>
</feature>
<evidence type="ECO:0000313" key="5">
    <source>
        <dbReference type="EMBL" id="SNC73693.1"/>
    </source>
</evidence>
<dbReference type="PANTHER" id="PTHR46124">
    <property type="entry name" value="D-AMINOACYL-TRNA DEACYLASE"/>
    <property type="match status" value="1"/>
</dbReference>
<dbReference type="PANTHER" id="PTHR46124:SF2">
    <property type="entry name" value="D-AMINOACYL-TRNA DEACYLASE"/>
    <property type="match status" value="1"/>
</dbReference>
<dbReference type="GO" id="GO:0005829">
    <property type="term" value="C:cytosol"/>
    <property type="evidence" value="ECO:0007669"/>
    <property type="project" value="TreeGrafter"/>
</dbReference>
<dbReference type="InterPro" id="IPR018228">
    <property type="entry name" value="DNase_TatD-rel_CS"/>
</dbReference>
<organism evidence="5 6">
    <name type="scientific">Kytococcus aerolatus</name>
    <dbReference type="NCBI Taxonomy" id="592308"/>
    <lineage>
        <taxon>Bacteria</taxon>
        <taxon>Bacillati</taxon>
        <taxon>Actinomycetota</taxon>
        <taxon>Actinomycetes</taxon>
        <taxon>Micrococcales</taxon>
        <taxon>Kytococcaceae</taxon>
        <taxon>Kytococcus</taxon>
    </lineage>
</organism>
<dbReference type="OrthoDB" id="9810005at2"/>
<dbReference type="InterPro" id="IPR015991">
    <property type="entry name" value="TatD/YcfH-like"/>
</dbReference>
<evidence type="ECO:0000256" key="3">
    <source>
        <dbReference type="PIRSR" id="PIRSR005902-1"/>
    </source>
</evidence>
<protein>
    <submittedName>
        <fullName evidence="5">TatD DNase family protein</fullName>
    </submittedName>
</protein>
<dbReference type="GO" id="GO:0004536">
    <property type="term" value="F:DNA nuclease activity"/>
    <property type="evidence" value="ECO:0007669"/>
    <property type="project" value="InterPro"/>
</dbReference>
<evidence type="ECO:0000313" key="6">
    <source>
        <dbReference type="Proteomes" id="UP000198122"/>
    </source>
</evidence>
<dbReference type="PROSITE" id="PS01091">
    <property type="entry name" value="TATD_3"/>
    <property type="match status" value="1"/>
</dbReference>
<reference evidence="5 6" key="1">
    <citation type="submission" date="2017-06" db="EMBL/GenBank/DDBJ databases">
        <authorList>
            <person name="Kim H.J."/>
            <person name="Triplett B.A."/>
        </authorList>
    </citation>
    <scope>NUCLEOTIDE SEQUENCE [LARGE SCALE GENOMIC DNA]</scope>
    <source>
        <strain evidence="5 6">DSM 22179</strain>
    </source>
</reference>
<sequence>MSELPTTGDRPAQPSTPRRTDPPPLPDPLPLPVVDNHTHVDIERDGVVMGDGAGVQGVIEAARTVGVDRLVQIGCDRESARVTAEVVTRHPEVLGGVALHPNEVPVLAERGELEEALAEIDGLLRGERIRVVGETGLDHFRTDESGRGVQEDSFRWHIAKAKELGKALQIHDRDAHDDVLRVLAEEGAPERTVMHCFSGDITMARECVERGYLLSFSGTVTFKNAHALRDALAVVPLENLLVETDAPYLTPHPHRGAPNAPYLIPLTVRVMASTLNVSVPELCTALSENSERAYGPW</sequence>
<dbReference type="Pfam" id="PF01026">
    <property type="entry name" value="TatD_DNase"/>
    <property type="match status" value="1"/>
</dbReference>
<keyword evidence="1 3" id="KW-0479">Metal-binding</keyword>
<evidence type="ECO:0000256" key="1">
    <source>
        <dbReference type="ARBA" id="ARBA00022723"/>
    </source>
</evidence>
<dbReference type="NCBIfam" id="TIGR00010">
    <property type="entry name" value="YchF/TatD family DNA exonuclease"/>
    <property type="match status" value="1"/>
</dbReference>
<dbReference type="AlphaFoldDB" id="A0A212U616"/>
<feature type="binding site" evidence="3">
    <location>
        <position position="37"/>
    </location>
    <ligand>
        <name>a divalent metal cation</name>
        <dbReference type="ChEBI" id="CHEBI:60240"/>
        <label>1</label>
    </ligand>
</feature>
<dbReference type="GO" id="GO:0016788">
    <property type="term" value="F:hydrolase activity, acting on ester bonds"/>
    <property type="evidence" value="ECO:0007669"/>
    <property type="project" value="InterPro"/>
</dbReference>
<evidence type="ECO:0000256" key="2">
    <source>
        <dbReference type="ARBA" id="ARBA00022801"/>
    </source>
</evidence>